<feature type="domain" description="Beta-lactamase-related" evidence="1">
    <location>
        <begin position="38"/>
        <end position="350"/>
    </location>
</feature>
<evidence type="ECO:0000259" key="1">
    <source>
        <dbReference type="Pfam" id="PF00144"/>
    </source>
</evidence>
<dbReference type="RefSeq" id="WP_147145678.1">
    <property type="nucleotide sequence ID" value="NZ_BJXN01000003.1"/>
</dbReference>
<dbReference type="SUPFAM" id="SSF56601">
    <property type="entry name" value="beta-lactamase/transpeptidase-like"/>
    <property type="match status" value="1"/>
</dbReference>
<accession>A0A511RHP3</accession>
<reference evidence="2 3" key="1">
    <citation type="submission" date="2019-07" db="EMBL/GenBank/DDBJ databases">
        <title>Whole genome shotgun sequence of Oceanithermus desulfurans NBRC 100063.</title>
        <authorList>
            <person name="Hosoyama A."/>
            <person name="Uohara A."/>
            <person name="Ohji S."/>
            <person name="Ichikawa N."/>
        </authorList>
    </citation>
    <scope>NUCLEOTIDE SEQUENCE [LARGE SCALE GENOMIC DNA]</scope>
    <source>
        <strain evidence="2 3">NBRC 100063</strain>
    </source>
</reference>
<dbReference type="AlphaFoldDB" id="A0A511RHP3"/>
<dbReference type="InterPro" id="IPR001466">
    <property type="entry name" value="Beta-lactam-related"/>
</dbReference>
<dbReference type="OrthoDB" id="912546at2"/>
<sequence length="396" mass="42907">MIVSVLVLVLAACGAPKNPGGISDKGGFDPELMEQYLRNAYEGNVVGFSYAINHEGKLARSGAWGLARRAVDGEQAMAAGTRQLLASVSKTVNAIFFLQAMRRINDALGYAYVDLASPVAPWLPDAWAVGPGFTGGNPLTFRHLLAHTSGFGQIFDGLTDAEKALWGNGWSGLEYVVGLGAMPGSPRDYKNANPALFRILIPRLFQKAGLSPFEVNENTAGALYVAMLNEQILLPLGIGRVECSFQSAGNYALYYDFENPTQPGTDASRALKDCGGHSGLFMSAVELAKLLAYARYDDGILDDEARDRMAQQALGWYNRVSTGDPDTARLRKRGDYYSWYVDKKAYPWLANEQHTCAIWYPRQVEAVLLVNSSVGNGAPMPCDLLDQAYQAAVAGP</sequence>
<proteinExistence type="predicted"/>
<dbReference type="InterPro" id="IPR012338">
    <property type="entry name" value="Beta-lactam/transpept-like"/>
</dbReference>
<gene>
    <name evidence="2" type="ORF">ODE01S_05940</name>
</gene>
<dbReference type="EMBL" id="BJXN01000003">
    <property type="protein sequence ID" value="GEM89160.1"/>
    <property type="molecule type" value="Genomic_DNA"/>
</dbReference>
<name>A0A511RHP3_9DEIN</name>
<evidence type="ECO:0000313" key="3">
    <source>
        <dbReference type="Proteomes" id="UP000321827"/>
    </source>
</evidence>
<protein>
    <recommendedName>
        <fullName evidence="1">Beta-lactamase-related domain-containing protein</fullName>
    </recommendedName>
</protein>
<comment type="caution">
    <text evidence="2">The sequence shown here is derived from an EMBL/GenBank/DDBJ whole genome shotgun (WGS) entry which is preliminary data.</text>
</comment>
<organism evidence="2 3">
    <name type="scientific">Oceanithermus desulfurans NBRC 100063</name>
    <dbReference type="NCBI Taxonomy" id="1227550"/>
    <lineage>
        <taxon>Bacteria</taxon>
        <taxon>Thermotogati</taxon>
        <taxon>Deinococcota</taxon>
        <taxon>Deinococci</taxon>
        <taxon>Thermales</taxon>
        <taxon>Thermaceae</taxon>
        <taxon>Oceanithermus</taxon>
    </lineage>
</organism>
<dbReference type="PANTHER" id="PTHR43283">
    <property type="entry name" value="BETA-LACTAMASE-RELATED"/>
    <property type="match status" value="1"/>
</dbReference>
<dbReference type="Gene3D" id="3.40.710.10">
    <property type="entry name" value="DD-peptidase/beta-lactamase superfamily"/>
    <property type="match status" value="1"/>
</dbReference>
<dbReference type="InterPro" id="IPR050789">
    <property type="entry name" value="Diverse_Enzym_Activities"/>
</dbReference>
<dbReference type="Proteomes" id="UP000321827">
    <property type="component" value="Unassembled WGS sequence"/>
</dbReference>
<evidence type="ECO:0000313" key="2">
    <source>
        <dbReference type="EMBL" id="GEM89160.1"/>
    </source>
</evidence>
<dbReference type="Pfam" id="PF00144">
    <property type="entry name" value="Beta-lactamase"/>
    <property type="match status" value="1"/>
</dbReference>